<dbReference type="SUPFAM" id="SSF51735">
    <property type="entry name" value="NAD(P)-binding Rossmann-fold domains"/>
    <property type="match status" value="1"/>
</dbReference>
<dbReference type="CDD" id="cd05283">
    <property type="entry name" value="CAD1"/>
    <property type="match status" value="1"/>
</dbReference>
<dbReference type="AlphaFoldDB" id="A0AAD7XQ21"/>
<dbReference type="Gene3D" id="3.90.180.10">
    <property type="entry name" value="Medium-chain alcohol dehydrogenases, catalytic domain"/>
    <property type="match status" value="1"/>
</dbReference>
<dbReference type="InterPro" id="IPR002328">
    <property type="entry name" value="ADH_Zn_CS"/>
</dbReference>
<dbReference type="Pfam" id="PF08240">
    <property type="entry name" value="ADH_N"/>
    <property type="match status" value="1"/>
</dbReference>
<keyword evidence="4" id="KW-0560">Oxidoreductase</keyword>
<keyword evidence="8" id="KW-1185">Reference proteome</keyword>
<evidence type="ECO:0000256" key="1">
    <source>
        <dbReference type="ARBA" id="ARBA00001947"/>
    </source>
</evidence>
<dbReference type="FunFam" id="3.40.50.720:FF:000022">
    <property type="entry name" value="Cinnamyl alcohol dehydrogenase"/>
    <property type="match status" value="1"/>
</dbReference>
<evidence type="ECO:0000256" key="4">
    <source>
        <dbReference type="ARBA" id="ARBA00023002"/>
    </source>
</evidence>
<dbReference type="PROSITE" id="PS00059">
    <property type="entry name" value="ADH_ZINC"/>
    <property type="match status" value="1"/>
</dbReference>
<evidence type="ECO:0000313" key="7">
    <source>
        <dbReference type="EMBL" id="KAJ8609758.1"/>
    </source>
</evidence>
<feature type="domain" description="Enoyl reductase (ER)" evidence="6">
    <location>
        <begin position="14"/>
        <end position="357"/>
    </location>
</feature>
<comment type="cofactor">
    <cofactor evidence="1 5">
        <name>Zn(2+)</name>
        <dbReference type="ChEBI" id="CHEBI:29105"/>
    </cofactor>
</comment>
<comment type="similarity">
    <text evidence="5">Belongs to the zinc-containing alcohol dehydrogenase family.</text>
</comment>
<dbReference type="GO" id="GO:0016616">
    <property type="term" value="F:oxidoreductase activity, acting on the CH-OH group of donors, NAD or NADP as acceptor"/>
    <property type="evidence" value="ECO:0007669"/>
    <property type="project" value="InterPro"/>
</dbReference>
<keyword evidence="2 5" id="KW-0479">Metal-binding</keyword>
<dbReference type="Pfam" id="PF00107">
    <property type="entry name" value="ADH_zinc_N"/>
    <property type="match status" value="1"/>
</dbReference>
<dbReference type="PANTHER" id="PTHR42683">
    <property type="entry name" value="ALDEHYDE REDUCTASE"/>
    <property type="match status" value="1"/>
</dbReference>
<dbReference type="SUPFAM" id="SSF50129">
    <property type="entry name" value="GroES-like"/>
    <property type="match status" value="1"/>
</dbReference>
<dbReference type="SMART" id="SM00829">
    <property type="entry name" value="PKS_ER"/>
    <property type="match status" value="1"/>
</dbReference>
<evidence type="ECO:0000259" key="6">
    <source>
        <dbReference type="SMART" id="SM00829"/>
    </source>
</evidence>
<evidence type="ECO:0000256" key="3">
    <source>
        <dbReference type="ARBA" id="ARBA00022833"/>
    </source>
</evidence>
<accession>A0AAD7XQ21</accession>
<comment type="caution">
    <text evidence="7">The sequence shown here is derived from an EMBL/GenBank/DDBJ whole genome shotgun (WGS) entry which is preliminary data.</text>
</comment>
<dbReference type="InterPro" id="IPR013149">
    <property type="entry name" value="ADH-like_C"/>
</dbReference>
<gene>
    <name evidence="7" type="ORF">CTAYLR_009256</name>
</gene>
<proteinExistence type="inferred from homology"/>
<keyword evidence="3 5" id="KW-0862">Zinc</keyword>
<dbReference type="InterPro" id="IPR011032">
    <property type="entry name" value="GroES-like_sf"/>
</dbReference>
<dbReference type="Gene3D" id="3.40.50.720">
    <property type="entry name" value="NAD(P)-binding Rossmann-like Domain"/>
    <property type="match status" value="1"/>
</dbReference>
<dbReference type="InterPro" id="IPR036291">
    <property type="entry name" value="NAD(P)-bd_dom_sf"/>
</dbReference>
<name>A0AAD7XQ21_9STRA</name>
<sequence>MSLETEAYVCKAKGEPLKLEKIVLPPLEANEVECDMVCCGLCHTDCHMCTNDWGISDFPMVPGHEGVGIVRAVGSAVSTHAVGDRVGIAWMRDSCQACEACLCGRENICQPGYQGTFLSKSAGVWGKKPYNLTGGCFSKVMRVAARFAFKIPEGVPDDVACPLLCGGGTVYEPLCDYCEPGTQLGVAGIGGLGTAAIKLAKLRGVTPTAISSSPHKKQAALAAGAKDFVCFDDDLAAWAGKFDVIIDTSPANTQPAATYLNLLKFGGTYCRVGIPAAGEGFKYDWIPLIFTQRKVVGSIVTGSKCMHSMFNLVKDNLDFLQADNPDLQNIEKVPFSQANAAMKNLVERKNKGYRYVLVW</sequence>
<dbReference type="EMBL" id="JAQMWT010000133">
    <property type="protein sequence ID" value="KAJ8609758.1"/>
    <property type="molecule type" value="Genomic_DNA"/>
</dbReference>
<evidence type="ECO:0000256" key="2">
    <source>
        <dbReference type="ARBA" id="ARBA00022723"/>
    </source>
</evidence>
<protein>
    <recommendedName>
        <fullName evidence="6">Enoyl reductase (ER) domain-containing protein</fullName>
    </recommendedName>
</protein>
<dbReference type="Proteomes" id="UP001230188">
    <property type="component" value="Unassembled WGS sequence"/>
</dbReference>
<dbReference type="GO" id="GO:0008270">
    <property type="term" value="F:zinc ion binding"/>
    <property type="evidence" value="ECO:0007669"/>
    <property type="project" value="InterPro"/>
</dbReference>
<dbReference type="InterPro" id="IPR020843">
    <property type="entry name" value="ER"/>
</dbReference>
<dbReference type="InterPro" id="IPR047109">
    <property type="entry name" value="CAD-like"/>
</dbReference>
<dbReference type="InterPro" id="IPR013154">
    <property type="entry name" value="ADH-like_N"/>
</dbReference>
<reference evidence="7" key="1">
    <citation type="submission" date="2023-01" db="EMBL/GenBank/DDBJ databases">
        <title>Metagenome sequencing of chrysophaentin producing Chrysophaeum taylorii.</title>
        <authorList>
            <person name="Davison J."/>
            <person name="Bewley C."/>
        </authorList>
    </citation>
    <scope>NUCLEOTIDE SEQUENCE</scope>
    <source>
        <strain evidence="7">NIES-1699</strain>
    </source>
</reference>
<evidence type="ECO:0000313" key="8">
    <source>
        <dbReference type="Proteomes" id="UP001230188"/>
    </source>
</evidence>
<organism evidence="7 8">
    <name type="scientific">Chrysophaeum taylorii</name>
    <dbReference type="NCBI Taxonomy" id="2483200"/>
    <lineage>
        <taxon>Eukaryota</taxon>
        <taxon>Sar</taxon>
        <taxon>Stramenopiles</taxon>
        <taxon>Ochrophyta</taxon>
        <taxon>Pelagophyceae</taxon>
        <taxon>Pelagomonadales</taxon>
        <taxon>Pelagomonadaceae</taxon>
        <taxon>Chrysophaeum</taxon>
    </lineage>
</organism>
<evidence type="ECO:0000256" key="5">
    <source>
        <dbReference type="RuleBase" id="RU361277"/>
    </source>
</evidence>